<keyword evidence="9" id="KW-1185">Reference proteome</keyword>
<dbReference type="PANTHER" id="PTHR40631">
    <property type="entry name" value="ALPHA-L-ARABINOFURANOSIDASE AXHA-2-RELATED"/>
    <property type="match status" value="1"/>
</dbReference>
<dbReference type="AlphaFoldDB" id="A0A419S6T2"/>
<dbReference type="RefSeq" id="WP_120181535.1">
    <property type="nucleotide sequence ID" value="NZ_MBTA01000014.1"/>
</dbReference>
<evidence type="ECO:0000256" key="7">
    <source>
        <dbReference type="ARBA" id="ARBA00023295"/>
    </source>
</evidence>
<name>A0A419S6T2_9SPHI</name>
<sequence>MKNLIAFVLLLSFLGCKKGNHSKKEIVTETKDTVIKEEVISLVNPLPTWHVDERCFLNGPVGSFDALAVKDPSIVYYEGKYHLFYTGRDKGTNGSWRMGYAKASSIKGLKTAERTYMGSVDAGSYFCAPQVFRFDGKDSWFLIFQSGKGATFSVSNDVADPASWTLGKAMGFSDGIDFWCIADNKNVYVFYSAQDGSHNIKSRQTSITDFPYSWSEAKVAVDDTFEAPHVYKNKADGNYYMMVEDLKDNRYFELWVSASLAGKWKKVSEKWASYHNLVDNADHWTDQVSHGEVVRSSNNQLMEVDNIDHCDVLIQGVKNGNYGDYGNIPYQLGLMRNY</sequence>
<gene>
    <name evidence="8" type="ORF">BCY91_17155</name>
</gene>
<evidence type="ECO:0000313" key="8">
    <source>
        <dbReference type="EMBL" id="RKD16583.1"/>
    </source>
</evidence>
<dbReference type="PROSITE" id="PS51257">
    <property type="entry name" value="PROKAR_LIPOPROTEIN"/>
    <property type="match status" value="1"/>
</dbReference>
<evidence type="ECO:0000256" key="2">
    <source>
        <dbReference type="ARBA" id="ARBA00004613"/>
    </source>
</evidence>
<dbReference type="InterPro" id="IPR023296">
    <property type="entry name" value="Glyco_hydro_beta-prop_sf"/>
</dbReference>
<dbReference type="Proteomes" id="UP000283433">
    <property type="component" value="Unassembled WGS sequence"/>
</dbReference>
<keyword evidence="4" id="KW-0964">Secreted</keyword>
<comment type="caution">
    <text evidence="8">The sequence shown here is derived from an EMBL/GenBank/DDBJ whole genome shotgun (WGS) entry which is preliminary data.</text>
</comment>
<dbReference type="EC" id="3.2.1.55" evidence="3"/>
<evidence type="ECO:0000256" key="6">
    <source>
        <dbReference type="ARBA" id="ARBA00022801"/>
    </source>
</evidence>
<dbReference type="Gene3D" id="2.115.10.20">
    <property type="entry name" value="Glycosyl hydrolase domain, family 43"/>
    <property type="match status" value="1"/>
</dbReference>
<dbReference type="PANTHER" id="PTHR40631:SF2">
    <property type="entry name" value="ALPHA-L-ARABINOFURANOSIDASE"/>
    <property type="match status" value="1"/>
</dbReference>
<keyword evidence="7" id="KW-0326">Glycosidase</keyword>
<dbReference type="SUPFAM" id="SSF75005">
    <property type="entry name" value="Arabinanase/levansucrase/invertase"/>
    <property type="match status" value="1"/>
</dbReference>
<protein>
    <recommendedName>
        <fullName evidence="3">non-reducing end alpha-L-arabinofuranosidase</fullName>
        <ecNumber evidence="3">3.2.1.55</ecNumber>
    </recommendedName>
</protein>
<evidence type="ECO:0000256" key="4">
    <source>
        <dbReference type="ARBA" id="ARBA00022525"/>
    </source>
</evidence>
<accession>A0A419S6T2</accession>
<keyword evidence="5" id="KW-0732">Signal</keyword>
<proteinExistence type="predicted"/>
<evidence type="ECO:0000256" key="5">
    <source>
        <dbReference type="ARBA" id="ARBA00022729"/>
    </source>
</evidence>
<evidence type="ECO:0000256" key="3">
    <source>
        <dbReference type="ARBA" id="ARBA00012670"/>
    </source>
</evidence>
<dbReference type="GO" id="GO:0046556">
    <property type="term" value="F:alpha-L-arabinofuranosidase activity"/>
    <property type="evidence" value="ECO:0007669"/>
    <property type="project" value="UniProtKB-EC"/>
</dbReference>
<dbReference type="GO" id="GO:0046373">
    <property type="term" value="P:L-arabinose metabolic process"/>
    <property type="evidence" value="ECO:0007669"/>
    <property type="project" value="InterPro"/>
</dbReference>
<dbReference type="OrthoDB" id="2534034at2"/>
<keyword evidence="6" id="KW-0378">Hydrolase</keyword>
<comment type="catalytic activity">
    <reaction evidence="1">
        <text>Hydrolysis of terminal non-reducing alpha-L-arabinofuranoside residues in alpha-L-arabinosides.</text>
        <dbReference type="EC" id="3.2.1.55"/>
    </reaction>
</comment>
<organism evidence="8 9">
    <name type="scientific">Pelobium manganitolerans</name>
    <dbReference type="NCBI Taxonomy" id="1842495"/>
    <lineage>
        <taxon>Bacteria</taxon>
        <taxon>Pseudomonadati</taxon>
        <taxon>Bacteroidota</taxon>
        <taxon>Sphingobacteriia</taxon>
        <taxon>Sphingobacteriales</taxon>
        <taxon>Sphingobacteriaceae</taxon>
        <taxon>Pelobium</taxon>
    </lineage>
</organism>
<evidence type="ECO:0000313" key="9">
    <source>
        <dbReference type="Proteomes" id="UP000283433"/>
    </source>
</evidence>
<dbReference type="InterPro" id="IPR005193">
    <property type="entry name" value="GH62_arabinosidase"/>
</dbReference>
<comment type="subcellular location">
    <subcellularLocation>
        <location evidence="2">Secreted</location>
    </subcellularLocation>
</comment>
<evidence type="ECO:0000256" key="1">
    <source>
        <dbReference type="ARBA" id="ARBA00001462"/>
    </source>
</evidence>
<dbReference type="GO" id="GO:0005576">
    <property type="term" value="C:extracellular region"/>
    <property type="evidence" value="ECO:0007669"/>
    <property type="project" value="UniProtKB-SubCell"/>
</dbReference>
<reference evidence="8 9" key="1">
    <citation type="submission" date="2016-07" db="EMBL/GenBank/DDBJ databases">
        <title>Genome of Pelobium manganitolerans.</title>
        <authorList>
            <person name="Wu S."/>
            <person name="Wang G."/>
        </authorList>
    </citation>
    <scope>NUCLEOTIDE SEQUENCE [LARGE SCALE GENOMIC DNA]</scope>
    <source>
        <strain evidence="8 9">YS-25</strain>
    </source>
</reference>
<dbReference type="Pfam" id="PF03664">
    <property type="entry name" value="Glyco_hydro_62"/>
    <property type="match status" value="1"/>
</dbReference>
<dbReference type="EMBL" id="MBTA01000014">
    <property type="protein sequence ID" value="RKD16583.1"/>
    <property type="molecule type" value="Genomic_DNA"/>
</dbReference>